<organism evidence="2 3">
    <name type="scientific">Nocardia ninae NBRC 108245</name>
    <dbReference type="NCBI Taxonomy" id="1210091"/>
    <lineage>
        <taxon>Bacteria</taxon>
        <taxon>Bacillati</taxon>
        <taxon>Actinomycetota</taxon>
        <taxon>Actinomycetes</taxon>
        <taxon>Mycobacteriales</taxon>
        <taxon>Nocardiaceae</taxon>
        <taxon>Nocardia</taxon>
    </lineage>
</organism>
<sequence>MQHAGDEDQHTGEDGHVVEHRAGPDGAGTSHNTHSFRNAWYFYPPNVAPDQAKPEQVGGWVIGER</sequence>
<reference evidence="2 3" key="1">
    <citation type="submission" date="2019-07" db="EMBL/GenBank/DDBJ databases">
        <title>Whole genome shotgun sequence of Nocardia ninae NBRC 108245.</title>
        <authorList>
            <person name="Hosoyama A."/>
            <person name="Uohara A."/>
            <person name="Ohji S."/>
            <person name="Ichikawa N."/>
        </authorList>
    </citation>
    <scope>NUCLEOTIDE SEQUENCE [LARGE SCALE GENOMIC DNA]</scope>
    <source>
        <strain evidence="2 3">NBRC 108245</strain>
    </source>
</reference>
<evidence type="ECO:0000256" key="1">
    <source>
        <dbReference type="SAM" id="MobiDB-lite"/>
    </source>
</evidence>
<gene>
    <name evidence="2" type="ORF">NN4_14360</name>
</gene>
<dbReference type="EMBL" id="BJXA01000006">
    <property type="protein sequence ID" value="GEM36917.1"/>
    <property type="molecule type" value="Genomic_DNA"/>
</dbReference>
<dbReference type="Proteomes" id="UP000321424">
    <property type="component" value="Unassembled WGS sequence"/>
</dbReference>
<name>A0A511M9N7_9NOCA</name>
<feature type="region of interest" description="Disordered" evidence="1">
    <location>
        <begin position="1"/>
        <end position="65"/>
    </location>
</feature>
<feature type="compositionally biased region" description="Basic and acidic residues" evidence="1">
    <location>
        <begin position="1"/>
        <end position="23"/>
    </location>
</feature>
<protein>
    <submittedName>
        <fullName evidence="2">Uncharacterized protein</fullName>
    </submittedName>
</protein>
<dbReference type="AlphaFoldDB" id="A0A511M9N7"/>
<keyword evidence="3" id="KW-1185">Reference proteome</keyword>
<comment type="caution">
    <text evidence="2">The sequence shown here is derived from an EMBL/GenBank/DDBJ whole genome shotgun (WGS) entry which is preliminary data.</text>
</comment>
<proteinExistence type="predicted"/>
<accession>A0A511M9N7</accession>
<evidence type="ECO:0000313" key="3">
    <source>
        <dbReference type="Proteomes" id="UP000321424"/>
    </source>
</evidence>
<evidence type="ECO:0000313" key="2">
    <source>
        <dbReference type="EMBL" id="GEM36917.1"/>
    </source>
</evidence>